<dbReference type="AlphaFoldDB" id="A0A318KPJ6"/>
<protein>
    <recommendedName>
        <fullName evidence="3">protein O-GlcNAc transferase</fullName>
        <ecNumber evidence="3">2.4.1.255</ecNumber>
    </recommendedName>
</protein>
<dbReference type="Gene3D" id="3.40.50.2000">
    <property type="entry name" value="Glycogen Phosphorylase B"/>
    <property type="match status" value="1"/>
</dbReference>
<dbReference type="Gene3D" id="3.40.50.11380">
    <property type="match status" value="1"/>
</dbReference>
<evidence type="ECO:0000256" key="8">
    <source>
        <dbReference type="PROSITE-ProRule" id="PRU00339"/>
    </source>
</evidence>
<feature type="domain" description="O-GlcNAc transferase C-terminal" evidence="9">
    <location>
        <begin position="439"/>
        <end position="604"/>
    </location>
</feature>
<feature type="repeat" description="TPR" evidence="8">
    <location>
        <begin position="155"/>
        <end position="188"/>
    </location>
</feature>
<keyword evidence="4" id="KW-0328">Glycosyltransferase</keyword>
<dbReference type="Pfam" id="PF13844">
    <property type="entry name" value="Glyco_transf_41"/>
    <property type="match status" value="2"/>
</dbReference>
<evidence type="ECO:0000256" key="1">
    <source>
        <dbReference type="ARBA" id="ARBA00004922"/>
    </source>
</evidence>
<evidence type="ECO:0000313" key="12">
    <source>
        <dbReference type="Proteomes" id="UP000247555"/>
    </source>
</evidence>
<dbReference type="EMBL" id="QJKI01000016">
    <property type="protein sequence ID" value="PXX77655.1"/>
    <property type="molecule type" value="Genomic_DNA"/>
</dbReference>
<feature type="repeat" description="TPR" evidence="8">
    <location>
        <begin position="257"/>
        <end position="290"/>
    </location>
</feature>
<evidence type="ECO:0000256" key="7">
    <source>
        <dbReference type="ARBA" id="ARBA00022803"/>
    </source>
</evidence>
<dbReference type="SUPFAM" id="SSF48452">
    <property type="entry name" value="TPR-like"/>
    <property type="match status" value="2"/>
</dbReference>
<evidence type="ECO:0000259" key="9">
    <source>
        <dbReference type="Pfam" id="PF13844"/>
    </source>
</evidence>
<name>A0A318KPJ6_9NEIS</name>
<keyword evidence="12" id="KW-1185">Reference proteome</keyword>
<accession>A0A318KPJ6</accession>
<feature type="repeat" description="TPR" evidence="8">
    <location>
        <begin position="38"/>
        <end position="71"/>
    </location>
</feature>
<evidence type="ECO:0000313" key="11">
    <source>
        <dbReference type="EMBL" id="PXX77655.1"/>
    </source>
</evidence>
<dbReference type="EC" id="2.4.1.255" evidence="3"/>
<keyword evidence="6" id="KW-0677">Repeat</keyword>
<dbReference type="Proteomes" id="UP000247555">
    <property type="component" value="Unassembled WGS sequence"/>
</dbReference>
<dbReference type="PANTHER" id="PTHR44835">
    <property type="entry name" value="UDP-N-ACETYLGLUCOSAMINE--PEPTIDE N-ACETYLGLUCOSAMINYLTRANSFERASE SPINDLY-RELATED"/>
    <property type="match status" value="1"/>
</dbReference>
<evidence type="ECO:0000259" key="10">
    <source>
        <dbReference type="Pfam" id="PF23914"/>
    </source>
</evidence>
<dbReference type="InterPro" id="IPR011990">
    <property type="entry name" value="TPR-like_helical_dom_sf"/>
</dbReference>
<evidence type="ECO:0000256" key="2">
    <source>
        <dbReference type="ARBA" id="ARBA00005386"/>
    </source>
</evidence>
<dbReference type="Pfam" id="PF23914">
    <property type="entry name" value="TPR_CcmH_CycH"/>
    <property type="match status" value="1"/>
</dbReference>
<proteinExistence type="inferred from homology"/>
<feature type="repeat" description="TPR" evidence="8">
    <location>
        <begin position="325"/>
        <end position="358"/>
    </location>
</feature>
<dbReference type="Pfam" id="PF13432">
    <property type="entry name" value="TPR_16"/>
    <property type="match status" value="2"/>
</dbReference>
<dbReference type="RefSeq" id="WP_110391326.1">
    <property type="nucleotide sequence ID" value="NZ_QJKI01000016.1"/>
</dbReference>
<dbReference type="PROSITE" id="PS50005">
    <property type="entry name" value="TPR"/>
    <property type="match status" value="5"/>
</dbReference>
<keyword evidence="7 8" id="KW-0802">TPR repeat</keyword>
<evidence type="ECO:0000256" key="5">
    <source>
        <dbReference type="ARBA" id="ARBA00022679"/>
    </source>
</evidence>
<dbReference type="SMART" id="SM00028">
    <property type="entry name" value="TPR"/>
    <property type="match status" value="9"/>
</dbReference>
<dbReference type="GO" id="GO:0097363">
    <property type="term" value="F:protein O-acetylglucosaminyltransferase activity"/>
    <property type="evidence" value="ECO:0007669"/>
    <property type="project" value="UniProtKB-EC"/>
</dbReference>
<comment type="similarity">
    <text evidence="2">Belongs to the glycosyltransferase 41 family. O-GlcNAc transferase subfamily.</text>
</comment>
<feature type="repeat" description="TPR" evidence="8">
    <location>
        <begin position="291"/>
        <end position="324"/>
    </location>
</feature>
<evidence type="ECO:0000256" key="6">
    <source>
        <dbReference type="ARBA" id="ARBA00022737"/>
    </source>
</evidence>
<dbReference type="PROSITE" id="PS50293">
    <property type="entry name" value="TPR_REGION"/>
    <property type="match status" value="1"/>
</dbReference>
<gene>
    <name evidence="11" type="ORF">DFR34_11635</name>
</gene>
<keyword evidence="5 11" id="KW-0808">Transferase</keyword>
<reference evidence="11 12" key="1">
    <citation type="submission" date="2018-05" db="EMBL/GenBank/DDBJ databases">
        <title>Genomic Encyclopedia of Type Strains, Phase IV (KMG-IV): sequencing the most valuable type-strain genomes for metagenomic binning, comparative biology and taxonomic classification.</title>
        <authorList>
            <person name="Goeker M."/>
        </authorList>
    </citation>
    <scope>NUCLEOTIDE SEQUENCE [LARGE SCALE GENOMIC DNA]</scope>
    <source>
        <strain evidence="11 12">DSM 29661</strain>
    </source>
</reference>
<evidence type="ECO:0000256" key="3">
    <source>
        <dbReference type="ARBA" id="ARBA00011970"/>
    </source>
</evidence>
<dbReference type="InterPro" id="IPR019734">
    <property type="entry name" value="TPR_rpt"/>
</dbReference>
<dbReference type="PANTHER" id="PTHR44835:SF1">
    <property type="entry name" value="PROTEIN O-GLCNAC TRANSFERASE"/>
    <property type="match status" value="1"/>
</dbReference>
<comment type="caution">
    <text evidence="11">The sequence shown here is derived from an EMBL/GenBank/DDBJ whole genome shotgun (WGS) entry which is preliminary data.</text>
</comment>
<dbReference type="InterPro" id="IPR029489">
    <property type="entry name" value="OGT/SEC/SPY_C"/>
</dbReference>
<dbReference type="InterPro" id="IPR056413">
    <property type="entry name" value="TPR_CcmH_CycH"/>
</dbReference>
<dbReference type="InterPro" id="IPR051939">
    <property type="entry name" value="Glycosyltr_41/O-GlcNAc_trsf"/>
</dbReference>
<feature type="domain" description="Cytochrome c-type biogenesis protein H TPR" evidence="10">
    <location>
        <begin position="279"/>
        <end position="383"/>
    </location>
</feature>
<dbReference type="OrthoDB" id="101857at2"/>
<comment type="pathway">
    <text evidence="1">Protein modification; protein glycosylation.</text>
</comment>
<evidence type="ECO:0000256" key="4">
    <source>
        <dbReference type="ARBA" id="ARBA00022676"/>
    </source>
</evidence>
<sequence>MTQTDSLFAQALAHHEAGRGNDAEPLYLAVLAESPTHPHALHNLGQLWLGRGEPARALSYLRRALELVPEDGLFWVSCLEALLHDERYPEASELLARGRAQGLAGEVVEQLAQALDFARDLPRHDAAIVACFQQGDDLQLAECARAVLAQCPGHGFAWKALGVALIRLGQFSEAMQALDMAQRRLPDDASVFNSLTNVLNSLGRHEEAEVAGRRALALQADYPQALVNLGNALRGMACLEEAERYYRQAMRTPACQIEAGNNLGIVLEEQGRLDEAESCLRDVLEHDPDYAPAWNHLGCVLDEQGRHEAALQAFQRCLSLDPDNVMAYNNLACTLKSLQRFTEAEQALSHALQLAPSDYEALNNLGDLLKELGRTETASEAFWQAWQVDVSRPTALHNLLVLAQYVEHISDAERISLSRAFARQYEPEVKSWEAWPQLNDPERPLRLGWVSADLRNHSVAYFSLPVIEGLVGKFEQYVYYNSHDHDPIQVRHQHACTVWRDVAGWSDHALATQIGTDQIDILIDLSGHTARNRLLTFARGAAPVQVTWLGYPDTTGLHNMHWRITDARGDPEGAQAKYSERLWYLPDVFCCYRPMLRHPAQRLAAEYAVRQTPALTTGQITLGCCNNLTKLTPGVIRVWARVLLAIPGSRLLLELAGAQHELLCHALLNAFSSHGVNPDRVCLLPRDSTRQYLTYHDIDIALDPFPANGGASSCDTLWMGVPLVTLAGQRFASRMGCSLLHAVGHPEWVATSEDEYVKIVVELARDLHSLNALRLGLRTQVEASPLMDEARFCLDFTSALRGMWRQACIERVSVSR</sequence>
<dbReference type="Gene3D" id="1.25.40.10">
    <property type="entry name" value="Tetratricopeptide repeat domain"/>
    <property type="match status" value="3"/>
</dbReference>
<organism evidence="11 12">
    <name type="scientific">Rivihabitans pingtungensis</name>
    <dbReference type="NCBI Taxonomy" id="1054498"/>
    <lineage>
        <taxon>Bacteria</taxon>
        <taxon>Pseudomonadati</taxon>
        <taxon>Pseudomonadota</taxon>
        <taxon>Betaproteobacteria</taxon>
        <taxon>Neisseriales</taxon>
        <taxon>Aquaspirillaceae</taxon>
        <taxon>Rivihabitans</taxon>
    </lineage>
</organism>
<feature type="domain" description="O-GlcNAc transferase C-terminal" evidence="9">
    <location>
        <begin position="610"/>
        <end position="794"/>
    </location>
</feature>